<comment type="caution">
    <text evidence="1">The sequence shown here is derived from an EMBL/GenBank/DDBJ whole genome shotgun (WGS) entry which is preliminary data.</text>
</comment>
<accession>A0A512PLD7</accession>
<reference evidence="1 2" key="1">
    <citation type="submission" date="2019-07" db="EMBL/GenBank/DDBJ databases">
        <title>Whole genome shotgun sequence of Lactobacillus rapi NBRC 109618.</title>
        <authorList>
            <person name="Hosoyama A."/>
            <person name="Uohara A."/>
            <person name="Ohji S."/>
            <person name="Ichikawa N."/>
        </authorList>
    </citation>
    <scope>NUCLEOTIDE SEQUENCE [LARGE SCALE GENOMIC DNA]</scope>
    <source>
        <strain evidence="1 2">NBRC 109618</strain>
    </source>
</reference>
<dbReference type="EMBL" id="BKAM01000007">
    <property type="protein sequence ID" value="GEP71998.1"/>
    <property type="molecule type" value="Genomic_DNA"/>
</dbReference>
<sequence>MKSVLIKIKVPDFIYTAALKRKGYIKCPKCKHFTHPGNYCEYCGARLPKSLS</sequence>
<evidence type="ECO:0000313" key="2">
    <source>
        <dbReference type="Proteomes" id="UP000321569"/>
    </source>
</evidence>
<name>A0A512PLD7_9LACO</name>
<dbReference type="Proteomes" id="UP000321569">
    <property type="component" value="Unassembled WGS sequence"/>
</dbReference>
<dbReference type="AlphaFoldDB" id="A0A512PLD7"/>
<proteinExistence type="predicted"/>
<protein>
    <submittedName>
        <fullName evidence="1">Uncharacterized protein</fullName>
    </submittedName>
</protein>
<evidence type="ECO:0000313" key="1">
    <source>
        <dbReference type="EMBL" id="GEP71998.1"/>
    </source>
</evidence>
<organism evidence="1 2">
    <name type="scientific">Lentilactobacillus rapi</name>
    <dbReference type="NCBI Taxonomy" id="481723"/>
    <lineage>
        <taxon>Bacteria</taxon>
        <taxon>Bacillati</taxon>
        <taxon>Bacillota</taxon>
        <taxon>Bacilli</taxon>
        <taxon>Lactobacillales</taxon>
        <taxon>Lactobacillaceae</taxon>
        <taxon>Lentilactobacillus</taxon>
    </lineage>
</organism>
<gene>
    <name evidence="1" type="ORF">LRA02_08660</name>
</gene>